<accession>A0AAN8VAR2</accession>
<organism evidence="1 2">
    <name type="scientific">Dillenia turbinata</name>
    <dbReference type="NCBI Taxonomy" id="194707"/>
    <lineage>
        <taxon>Eukaryota</taxon>
        <taxon>Viridiplantae</taxon>
        <taxon>Streptophyta</taxon>
        <taxon>Embryophyta</taxon>
        <taxon>Tracheophyta</taxon>
        <taxon>Spermatophyta</taxon>
        <taxon>Magnoliopsida</taxon>
        <taxon>eudicotyledons</taxon>
        <taxon>Gunneridae</taxon>
        <taxon>Pentapetalae</taxon>
        <taxon>Dilleniales</taxon>
        <taxon>Dilleniaceae</taxon>
        <taxon>Dillenia</taxon>
    </lineage>
</organism>
<dbReference type="Proteomes" id="UP001370490">
    <property type="component" value="Unassembled WGS sequence"/>
</dbReference>
<keyword evidence="2" id="KW-1185">Reference proteome</keyword>
<dbReference type="AlphaFoldDB" id="A0AAN8VAR2"/>
<sequence length="73" mass="8230">MSSISIVGDPNKALFSTPRICIKMDNNCLPLKALKIGMKEWYSKPLVIEKTRVFAATENSSACQRYVFQDSED</sequence>
<comment type="caution">
    <text evidence="1">The sequence shown here is derived from an EMBL/GenBank/DDBJ whole genome shotgun (WGS) entry which is preliminary data.</text>
</comment>
<reference evidence="1 2" key="1">
    <citation type="submission" date="2023-12" db="EMBL/GenBank/DDBJ databases">
        <title>A high-quality genome assembly for Dillenia turbinata (Dilleniales).</title>
        <authorList>
            <person name="Chanderbali A."/>
        </authorList>
    </citation>
    <scope>NUCLEOTIDE SEQUENCE [LARGE SCALE GENOMIC DNA]</scope>
    <source>
        <strain evidence="1">LSX21</strain>
        <tissue evidence="1">Leaf</tissue>
    </source>
</reference>
<evidence type="ECO:0000313" key="1">
    <source>
        <dbReference type="EMBL" id="KAK6926631.1"/>
    </source>
</evidence>
<dbReference type="EMBL" id="JBAMMX010000015">
    <property type="protein sequence ID" value="KAK6926631.1"/>
    <property type="molecule type" value="Genomic_DNA"/>
</dbReference>
<proteinExistence type="predicted"/>
<name>A0AAN8VAR2_9MAGN</name>
<protein>
    <submittedName>
        <fullName evidence="1">Uncharacterized protein</fullName>
    </submittedName>
</protein>
<gene>
    <name evidence="1" type="ORF">RJ641_008350</name>
</gene>
<evidence type="ECO:0000313" key="2">
    <source>
        <dbReference type="Proteomes" id="UP001370490"/>
    </source>
</evidence>